<dbReference type="InterPro" id="IPR050227">
    <property type="entry name" value="Rab"/>
</dbReference>
<gene>
    <name evidence="5" type="ORF">CARUB_v10028586mg</name>
</gene>
<evidence type="ECO:0000256" key="2">
    <source>
        <dbReference type="ARBA" id="ARBA00022741"/>
    </source>
</evidence>
<dbReference type="NCBIfam" id="TIGR00231">
    <property type="entry name" value="small_GTP"/>
    <property type="match status" value="1"/>
</dbReference>
<dbReference type="InterPro" id="IPR027417">
    <property type="entry name" value="P-loop_NTPase"/>
</dbReference>
<dbReference type="GO" id="GO:0005525">
    <property type="term" value="F:GTP binding"/>
    <property type="evidence" value="ECO:0007669"/>
    <property type="project" value="UniProtKB-KW"/>
</dbReference>
<organism evidence="5 6">
    <name type="scientific">Capsella rubella</name>
    <dbReference type="NCBI Taxonomy" id="81985"/>
    <lineage>
        <taxon>Eukaryota</taxon>
        <taxon>Viridiplantae</taxon>
        <taxon>Streptophyta</taxon>
        <taxon>Embryophyta</taxon>
        <taxon>Tracheophyta</taxon>
        <taxon>Spermatophyta</taxon>
        <taxon>Magnoliopsida</taxon>
        <taxon>eudicotyledons</taxon>
        <taxon>Gunneridae</taxon>
        <taxon>Pentapetalae</taxon>
        <taxon>rosids</taxon>
        <taxon>malvids</taxon>
        <taxon>Brassicales</taxon>
        <taxon>Brassicaceae</taxon>
        <taxon>Camelineae</taxon>
        <taxon>Capsella</taxon>
    </lineage>
</organism>
<dbReference type="SUPFAM" id="SSF52540">
    <property type="entry name" value="P-loop containing nucleoside triphosphate hydrolases"/>
    <property type="match status" value="1"/>
</dbReference>
<feature type="non-terminal residue" evidence="5">
    <location>
        <position position="1"/>
    </location>
</feature>
<dbReference type="EMBL" id="KB870812">
    <property type="protein sequence ID" value="EOA15198.1"/>
    <property type="molecule type" value="Genomic_DNA"/>
</dbReference>
<keyword evidence="3" id="KW-0342">GTP-binding</keyword>
<protein>
    <submittedName>
        <fullName evidence="5">Uncharacterized protein</fullName>
    </submittedName>
</protein>
<dbReference type="GO" id="GO:0012505">
    <property type="term" value="C:endomembrane system"/>
    <property type="evidence" value="ECO:0007669"/>
    <property type="project" value="UniProtKB-SubCell"/>
</dbReference>
<dbReference type="PRINTS" id="PR00449">
    <property type="entry name" value="RASTRNSFRMNG"/>
</dbReference>
<dbReference type="PROSITE" id="PS51421">
    <property type="entry name" value="RAS"/>
    <property type="match status" value="1"/>
</dbReference>
<dbReference type="SMART" id="SM00175">
    <property type="entry name" value="RAB"/>
    <property type="match status" value="1"/>
</dbReference>
<dbReference type="InterPro" id="IPR001806">
    <property type="entry name" value="Small_GTPase"/>
</dbReference>
<proteinExistence type="inferred from homology"/>
<evidence type="ECO:0000313" key="5">
    <source>
        <dbReference type="EMBL" id="EOA15198.1"/>
    </source>
</evidence>
<comment type="subcellular location">
    <subcellularLocation>
        <location evidence="4">Endomembrane system</location>
        <topology evidence="4">Lipid-anchor</topology>
    </subcellularLocation>
</comment>
<dbReference type="STRING" id="81985.R0GVK1"/>
<dbReference type="FunFam" id="3.40.50.300:FF:001447">
    <property type="entry name" value="Ras-related protein Rab-1B"/>
    <property type="match status" value="1"/>
</dbReference>
<sequence>ATIGVDFMSKRMRYQDRNFRLYMWDTAPQDKFQSYRSSYIRVSSVAVIVYDVADKQTFLNTSKWIQEVRAEKDSHIIVVLVGNKTDLVHKRQVSIEEGDNKAREFGALFMETSAKDGFNLKSLFCKITSAVSSTKQEDLVDVNL</sequence>
<dbReference type="Pfam" id="PF00071">
    <property type="entry name" value="Ras"/>
    <property type="match status" value="1"/>
</dbReference>
<comment type="similarity">
    <text evidence="1">Belongs to the small GTPase superfamily. Rab family.</text>
</comment>
<keyword evidence="6" id="KW-1185">Reference proteome</keyword>
<evidence type="ECO:0000313" key="6">
    <source>
        <dbReference type="Proteomes" id="UP000029121"/>
    </source>
</evidence>
<dbReference type="AlphaFoldDB" id="R0GVK1"/>
<keyword evidence="2" id="KW-0547">Nucleotide-binding</keyword>
<dbReference type="PROSITE" id="PS51419">
    <property type="entry name" value="RAB"/>
    <property type="match status" value="1"/>
</dbReference>
<dbReference type="GO" id="GO:0003924">
    <property type="term" value="F:GTPase activity"/>
    <property type="evidence" value="ECO:0007669"/>
    <property type="project" value="InterPro"/>
</dbReference>
<dbReference type="SMART" id="SM00173">
    <property type="entry name" value="RAS"/>
    <property type="match status" value="1"/>
</dbReference>
<dbReference type="InterPro" id="IPR005225">
    <property type="entry name" value="Small_GTP-bd"/>
</dbReference>
<dbReference type="PANTHER" id="PTHR47977">
    <property type="entry name" value="RAS-RELATED PROTEIN RAB"/>
    <property type="match status" value="1"/>
</dbReference>
<name>R0GVK1_9BRAS</name>
<dbReference type="KEGG" id="crb:17876264"/>
<dbReference type="Gene3D" id="3.40.50.300">
    <property type="entry name" value="P-loop containing nucleotide triphosphate hydrolases"/>
    <property type="match status" value="1"/>
</dbReference>
<dbReference type="SMART" id="SM00174">
    <property type="entry name" value="RHO"/>
    <property type="match status" value="1"/>
</dbReference>
<evidence type="ECO:0000256" key="1">
    <source>
        <dbReference type="ARBA" id="ARBA00006270"/>
    </source>
</evidence>
<evidence type="ECO:0000256" key="4">
    <source>
        <dbReference type="ARBA" id="ARBA00037868"/>
    </source>
</evidence>
<dbReference type="eggNOG" id="KOG0094">
    <property type="taxonomic scope" value="Eukaryota"/>
</dbReference>
<evidence type="ECO:0000256" key="3">
    <source>
        <dbReference type="ARBA" id="ARBA00023134"/>
    </source>
</evidence>
<dbReference type="OrthoDB" id="63533at2759"/>
<reference evidence="6" key="1">
    <citation type="journal article" date="2013" name="Nat. Genet.">
        <title>The Capsella rubella genome and the genomic consequences of rapid mating system evolution.</title>
        <authorList>
            <person name="Slotte T."/>
            <person name="Hazzouri K.M."/>
            <person name="Agren J.A."/>
            <person name="Koenig D."/>
            <person name="Maumus F."/>
            <person name="Guo Y.L."/>
            <person name="Steige K."/>
            <person name="Platts A.E."/>
            <person name="Escobar J.S."/>
            <person name="Newman L.K."/>
            <person name="Wang W."/>
            <person name="Mandakova T."/>
            <person name="Vello E."/>
            <person name="Smith L.M."/>
            <person name="Henz S.R."/>
            <person name="Steffen J."/>
            <person name="Takuno S."/>
            <person name="Brandvain Y."/>
            <person name="Coop G."/>
            <person name="Andolfatto P."/>
            <person name="Hu T.T."/>
            <person name="Blanchette M."/>
            <person name="Clark R.M."/>
            <person name="Quesneville H."/>
            <person name="Nordborg M."/>
            <person name="Gaut B.S."/>
            <person name="Lysak M.A."/>
            <person name="Jenkins J."/>
            <person name="Grimwood J."/>
            <person name="Chapman J."/>
            <person name="Prochnik S."/>
            <person name="Shu S."/>
            <person name="Rokhsar D."/>
            <person name="Schmutz J."/>
            <person name="Weigel D."/>
            <person name="Wright S.I."/>
        </authorList>
    </citation>
    <scope>NUCLEOTIDE SEQUENCE [LARGE SCALE GENOMIC DNA]</scope>
    <source>
        <strain evidence="6">cv. Monte Gargano</strain>
    </source>
</reference>
<accession>R0GVK1</accession>
<dbReference type="Proteomes" id="UP000029121">
    <property type="component" value="Unassembled WGS sequence"/>
</dbReference>